<evidence type="ECO:0000259" key="1">
    <source>
        <dbReference type="PROSITE" id="PS51186"/>
    </source>
</evidence>
<sequence length="258" mass="28175">MYPQPEPRITRTAERQWQALDDDRLVGDAEAWRRRDGRLFLAVDSWHDAAFAPLVNAMLSALPSPLHTIVDASDAHLNSLWEQAGFTPRRREGEYVVPTDVDVLRPPSGVTILPFGAAEPGPLEALDRAVRAEVAAGIGWQEMPAEVLPRHDDSTEPVPPPPVDPSRYAVAVEAGQYVGLIRVAPVPRQPRIGLVAVRAGQQRRGIARALLGHVLESLHRSGVPRATAEISETNAAAAALFRHFGAQRVATNLELVRH</sequence>
<dbReference type="OrthoDB" id="3814885at2"/>
<dbReference type="Gene3D" id="3.40.630.30">
    <property type="match status" value="1"/>
</dbReference>
<evidence type="ECO:0000313" key="3">
    <source>
        <dbReference type="Proteomes" id="UP000283128"/>
    </source>
</evidence>
<dbReference type="CDD" id="cd04301">
    <property type="entry name" value="NAT_SF"/>
    <property type="match status" value="1"/>
</dbReference>
<evidence type="ECO:0000313" key="2">
    <source>
        <dbReference type="EMBL" id="RVU28469.1"/>
    </source>
</evidence>
<accession>A0A3S2VKW5</accession>
<dbReference type="PANTHER" id="PTHR43072">
    <property type="entry name" value="N-ACETYLTRANSFERASE"/>
    <property type="match status" value="1"/>
</dbReference>
<dbReference type="SUPFAM" id="SSF55729">
    <property type="entry name" value="Acyl-CoA N-acyltransferases (Nat)"/>
    <property type="match status" value="1"/>
</dbReference>
<dbReference type="EMBL" id="RZYA01000001">
    <property type="protein sequence ID" value="RVU28469.1"/>
    <property type="molecule type" value="Genomic_DNA"/>
</dbReference>
<gene>
    <name evidence="2" type="ORF">EOT10_00835</name>
</gene>
<keyword evidence="2" id="KW-0808">Transferase</keyword>
<dbReference type="GO" id="GO:0016747">
    <property type="term" value="F:acyltransferase activity, transferring groups other than amino-acyl groups"/>
    <property type="evidence" value="ECO:0007669"/>
    <property type="project" value="InterPro"/>
</dbReference>
<dbReference type="Proteomes" id="UP000283128">
    <property type="component" value="Unassembled WGS sequence"/>
</dbReference>
<dbReference type="InterPro" id="IPR016181">
    <property type="entry name" value="Acyl_CoA_acyltransferase"/>
</dbReference>
<dbReference type="InterPro" id="IPR000182">
    <property type="entry name" value="GNAT_dom"/>
</dbReference>
<comment type="caution">
    <text evidence="2">The sequence shown here is derived from an EMBL/GenBank/DDBJ whole genome shotgun (WGS) entry which is preliminary data.</text>
</comment>
<reference evidence="2 3" key="1">
    <citation type="submission" date="2019-01" db="EMBL/GenBank/DDBJ databases">
        <title>Genome sequences of Streptomyces and Rhizobium isolates collected from root and soil.</title>
        <authorList>
            <person name="Chhettri S."/>
            <person name="Sevigny J.L."/>
            <person name="Sen A."/>
            <person name="Ennis N."/>
            <person name="Tisa L."/>
        </authorList>
    </citation>
    <scope>NUCLEOTIDE SEQUENCE [LARGE SCALE GENOMIC DNA]</scope>
    <source>
        <strain evidence="2 3">San01</strain>
    </source>
</reference>
<dbReference type="RefSeq" id="WP_127826056.1">
    <property type="nucleotide sequence ID" value="NZ_RZYA01000001.1"/>
</dbReference>
<dbReference type="PROSITE" id="PS51186">
    <property type="entry name" value="GNAT"/>
    <property type="match status" value="1"/>
</dbReference>
<name>A0A3S2VKW5_9ACTN</name>
<feature type="domain" description="N-acetyltransferase" evidence="1">
    <location>
        <begin position="127"/>
        <end position="258"/>
    </location>
</feature>
<dbReference type="AlphaFoldDB" id="A0A3S2VKW5"/>
<protein>
    <submittedName>
        <fullName evidence="2">GNAT family N-acetyltransferase</fullName>
    </submittedName>
</protein>
<proteinExistence type="predicted"/>
<keyword evidence="3" id="KW-1185">Reference proteome</keyword>
<dbReference type="Pfam" id="PF00583">
    <property type="entry name" value="Acetyltransf_1"/>
    <property type="match status" value="1"/>
</dbReference>
<organism evidence="2 3">
    <name type="scientific">Streptomyces antnestii</name>
    <dbReference type="NCBI Taxonomy" id="2494256"/>
    <lineage>
        <taxon>Bacteria</taxon>
        <taxon>Bacillati</taxon>
        <taxon>Actinomycetota</taxon>
        <taxon>Actinomycetes</taxon>
        <taxon>Kitasatosporales</taxon>
        <taxon>Streptomycetaceae</taxon>
        <taxon>Streptomyces</taxon>
    </lineage>
</organism>